<gene>
    <name evidence="1" type="ORF">BV25DRAFT_1833732</name>
</gene>
<protein>
    <submittedName>
        <fullName evidence="1">Uncharacterized protein</fullName>
    </submittedName>
</protein>
<evidence type="ECO:0000313" key="2">
    <source>
        <dbReference type="Proteomes" id="UP000814140"/>
    </source>
</evidence>
<keyword evidence="2" id="KW-1185">Reference proteome</keyword>
<dbReference type="Proteomes" id="UP000814140">
    <property type="component" value="Unassembled WGS sequence"/>
</dbReference>
<organism evidence="1 2">
    <name type="scientific">Artomyces pyxidatus</name>
    <dbReference type="NCBI Taxonomy" id="48021"/>
    <lineage>
        <taxon>Eukaryota</taxon>
        <taxon>Fungi</taxon>
        <taxon>Dikarya</taxon>
        <taxon>Basidiomycota</taxon>
        <taxon>Agaricomycotina</taxon>
        <taxon>Agaricomycetes</taxon>
        <taxon>Russulales</taxon>
        <taxon>Auriscalpiaceae</taxon>
        <taxon>Artomyces</taxon>
    </lineage>
</organism>
<accession>A0ACB8TJ60</accession>
<comment type="caution">
    <text evidence="1">The sequence shown here is derived from an EMBL/GenBank/DDBJ whole genome shotgun (WGS) entry which is preliminary data.</text>
</comment>
<reference evidence="1" key="2">
    <citation type="journal article" date="2022" name="New Phytol.">
        <title>Evolutionary transition to the ectomycorrhizal habit in the genomes of a hyperdiverse lineage of mushroom-forming fungi.</title>
        <authorList>
            <person name="Looney B."/>
            <person name="Miyauchi S."/>
            <person name="Morin E."/>
            <person name="Drula E."/>
            <person name="Courty P.E."/>
            <person name="Kohler A."/>
            <person name="Kuo A."/>
            <person name="LaButti K."/>
            <person name="Pangilinan J."/>
            <person name="Lipzen A."/>
            <person name="Riley R."/>
            <person name="Andreopoulos W."/>
            <person name="He G."/>
            <person name="Johnson J."/>
            <person name="Nolan M."/>
            <person name="Tritt A."/>
            <person name="Barry K.W."/>
            <person name="Grigoriev I.V."/>
            <person name="Nagy L.G."/>
            <person name="Hibbett D."/>
            <person name="Henrissat B."/>
            <person name="Matheny P.B."/>
            <person name="Labbe J."/>
            <person name="Martin F.M."/>
        </authorList>
    </citation>
    <scope>NUCLEOTIDE SEQUENCE</scope>
    <source>
        <strain evidence="1">HHB10654</strain>
    </source>
</reference>
<reference evidence="1" key="1">
    <citation type="submission" date="2021-03" db="EMBL/GenBank/DDBJ databases">
        <authorList>
            <consortium name="DOE Joint Genome Institute"/>
            <person name="Ahrendt S."/>
            <person name="Looney B.P."/>
            <person name="Miyauchi S."/>
            <person name="Morin E."/>
            <person name="Drula E."/>
            <person name="Courty P.E."/>
            <person name="Chicoki N."/>
            <person name="Fauchery L."/>
            <person name="Kohler A."/>
            <person name="Kuo A."/>
            <person name="Labutti K."/>
            <person name="Pangilinan J."/>
            <person name="Lipzen A."/>
            <person name="Riley R."/>
            <person name="Andreopoulos W."/>
            <person name="He G."/>
            <person name="Johnson J."/>
            <person name="Barry K.W."/>
            <person name="Grigoriev I.V."/>
            <person name="Nagy L."/>
            <person name="Hibbett D."/>
            <person name="Henrissat B."/>
            <person name="Matheny P.B."/>
            <person name="Labbe J."/>
            <person name="Martin F."/>
        </authorList>
    </citation>
    <scope>NUCLEOTIDE SEQUENCE</scope>
    <source>
        <strain evidence="1">HHB10654</strain>
    </source>
</reference>
<proteinExistence type="predicted"/>
<dbReference type="EMBL" id="MU277187">
    <property type="protein sequence ID" value="KAI0068479.1"/>
    <property type="molecule type" value="Genomic_DNA"/>
</dbReference>
<name>A0ACB8TJ60_9AGAM</name>
<evidence type="ECO:0000313" key="1">
    <source>
        <dbReference type="EMBL" id="KAI0068479.1"/>
    </source>
</evidence>
<sequence length="528" mass="53744">MAVCSFFLRGACKFGNNCHNEHPQDAVNKRAPFGSTSSSWTPASTASQKTIPYSLETMTKDFDNAYDKPLWPLSTYGPAKHEPNLLPPLDESFEELRLKAVTAAKSGTINEYIKYEQEKTANAEQIFANVRRDMKGAFEAAKKQTFTAEGAAGPSTSSGSAFGGGTTSALGGGSAFGGSGSAFGGSNNGASAFGKPSTFGALPNSTATSAFGSALPTGQSAFGQPAFGRPAAPTSAFGQPAFGQPSQPATSAFGQSAQPSTSAFGQSAQQPTSAFGQTSQPTSAFGQSSVFKPATAFGSTGGTSAFGGGASSGGNAGGGFAAFASGGPSAFSTAASSAPSSSGPVFGQSAFGGGGSLGQTGSVFGNGQPAQGSTTSAFGQTGALGQQQQPTSAFGQAAPATSAFGPAQPATSAFGSTPAQATMSAFGQSASATPTSAFGHIRAIHPRYFGFRAIRALNLSLWAIYTCDFSIWTGERCIWATYICVCSGRAYRITFRRLVICVWRLAIGIWRLAISLRRHSDSPKTCLR</sequence>